<evidence type="ECO:0000256" key="1">
    <source>
        <dbReference type="SAM" id="MobiDB-lite"/>
    </source>
</evidence>
<evidence type="ECO:0000313" key="2">
    <source>
        <dbReference type="EMBL" id="SOQ37229.1"/>
    </source>
</evidence>
<name>A0A2H1V8U2_SPOFR</name>
<proteinExistence type="predicted"/>
<dbReference type="EMBL" id="ODYU01001261">
    <property type="protein sequence ID" value="SOQ37229.1"/>
    <property type="molecule type" value="Genomic_DNA"/>
</dbReference>
<organism evidence="2">
    <name type="scientific">Spodoptera frugiperda</name>
    <name type="common">Fall armyworm</name>
    <dbReference type="NCBI Taxonomy" id="7108"/>
    <lineage>
        <taxon>Eukaryota</taxon>
        <taxon>Metazoa</taxon>
        <taxon>Ecdysozoa</taxon>
        <taxon>Arthropoda</taxon>
        <taxon>Hexapoda</taxon>
        <taxon>Insecta</taxon>
        <taxon>Pterygota</taxon>
        <taxon>Neoptera</taxon>
        <taxon>Endopterygota</taxon>
        <taxon>Lepidoptera</taxon>
        <taxon>Glossata</taxon>
        <taxon>Ditrysia</taxon>
        <taxon>Noctuoidea</taxon>
        <taxon>Noctuidae</taxon>
        <taxon>Amphipyrinae</taxon>
        <taxon>Spodoptera</taxon>
    </lineage>
</organism>
<feature type="region of interest" description="Disordered" evidence="1">
    <location>
        <begin position="1"/>
        <end position="26"/>
    </location>
</feature>
<dbReference type="AlphaFoldDB" id="A0A2H1V8U2"/>
<protein>
    <submittedName>
        <fullName evidence="2">SFRICE_001350</fullName>
    </submittedName>
</protein>
<reference evidence="2" key="1">
    <citation type="submission" date="2016-07" db="EMBL/GenBank/DDBJ databases">
        <authorList>
            <person name="Bretaudeau A."/>
        </authorList>
    </citation>
    <scope>NUCLEOTIDE SEQUENCE</scope>
    <source>
        <strain evidence="2">Rice</strain>
        <tissue evidence="2">Whole body</tissue>
    </source>
</reference>
<accession>A0A2H1V8U2</accession>
<gene>
    <name evidence="2" type="ORF">SFRICE_001350</name>
</gene>
<sequence length="66" mass="6817">MPQLRSAGVRGDVMGRWPRATNSGGRQSCKLKLESLAIPGANPQNLGATIYSPGVSVALTPALQLG</sequence>